<accession>A0A450TMY9</accession>
<dbReference type="InterPro" id="IPR000917">
    <property type="entry name" value="Sulfatase_N"/>
</dbReference>
<dbReference type="EMBL" id="CAADEX010000233">
    <property type="protein sequence ID" value="VFJ69086.1"/>
    <property type="molecule type" value="Genomic_DNA"/>
</dbReference>
<organism evidence="2">
    <name type="scientific">Candidatus Kentrum sp. DK</name>
    <dbReference type="NCBI Taxonomy" id="2126562"/>
    <lineage>
        <taxon>Bacteria</taxon>
        <taxon>Pseudomonadati</taxon>
        <taxon>Pseudomonadota</taxon>
        <taxon>Gammaproteobacteria</taxon>
        <taxon>Candidatus Kentrum</taxon>
    </lineage>
</organism>
<dbReference type="AlphaFoldDB" id="A0A450TMY9"/>
<dbReference type="SUPFAM" id="SSF53649">
    <property type="entry name" value="Alkaline phosphatase-like"/>
    <property type="match status" value="1"/>
</dbReference>
<evidence type="ECO:0000313" key="2">
    <source>
        <dbReference type="EMBL" id="VFJ69086.1"/>
    </source>
</evidence>
<protein>
    <submittedName>
        <fullName evidence="2">Sulfatase</fullName>
    </submittedName>
</protein>
<feature type="domain" description="Sulfatase N-terminal" evidence="1">
    <location>
        <begin position="6"/>
        <end position="141"/>
    </location>
</feature>
<proteinExistence type="predicted"/>
<gene>
    <name evidence="2" type="ORF">BECKDK2373B_GA0170837_12332</name>
</gene>
<reference evidence="2" key="1">
    <citation type="submission" date="2019-02" db="EMBL/GenBank/DDBJ databases">
        <authorList>
            <person name="Gruber-Vodicka R. H."/>
            <person name="Seah K. B. B."/>
        </authorList>
    </citation>
    <scope>NUCLEOTIDE SEQUENCE</scope>
    <source>
        <strain evidence="2">BECK_DK47</strain>
    </source>
</reference>
<dbReference type="Gene3D" id="3.40.720.10">
    <property type="entry name" value="Alkaline Phosphatase, subunit A"/>
    <property type="match status" value="1"/>
</dbReference>
<name>A0A450TMY9_9GAMM</name>
<sequence length="242" mass="26905">MVRKLEKARRPQFVFVLTTNNHPPHTLAKSYDPKPLIFSEALQKHLTGDPDLMRQRFQDYQYALDMAGRFMDTIKGSALAEETVVAITADNNTVAGIMHYDDAVQESNQIPFYLYLPPYLRTEPFDRNVSASHDDIFPTLYARTLSEATYTALGSDLYDPDVLHCGYNDAGIILSADGAFRLGRAKTALQKACEKQYRAGLTITETIAKSAAKEKVIQPITQAGIDASNTALQSSKRSSPPR</sequence>
<dbReference type="InterPro" id="IPR017850">
    <property type="entry name" value="Alkaline_phosphatase_core_sf"/>
</dbReference>
<dbReference type="Pfam" id="PF00884">
    <property type="entry name" value="Sulfatase"/>
    <property type="match status" value="1"/>
</dbReference>
<evidence type="ECO:0000259" key="1">
    <source>
        <dbReference type="Pfam" id="PF00884"/>
    </source>
</evidence>